<evidence type="ECO:0000313" key="2">
    <source>
        <dbReference type="Proteomes" id="UP000248128"/>
    </source>
</evidence>
<protein>
    <submittedName>
        <fullName evidence="1">Uncharacterized protein</fullName>
    </submittedName>
</protein>
<sequence length="76" mass="8777">MIQVMRTQRMFVPIQLRIRSFWETTSIGSVFIDIIDYLLLLLVPAETVVDFGLRQNCGDPRARARIGRSERRVALA</sequence>
<dbReference type="Proteomes" id="UP000248128">
    <property type="component" value="Unassembled WGS sequence"/>
</dbReference>
<dbReference type="EMBL" id="QGLK01000001">
    <property type="protein sequence ID" value="PXY89505.1"/>
    <property type="molecule type" value="Genomic_DNA"/>
</dbReference>
<comment type="caution">
    <text evidence="1">The sequence shown here is derived from an EMBL/GenBank/DDBJ whole genome shotgun (WGS) entry which is preliminary data.</text>
</comment>
<organism evidence="1 2">
    <name type="scientific">Bifidobacterium asteroides</name>
    <dbReference type="NCBI Taxonomy" id="1684"/>
    <lineage>
        <taxon>Bacteria</taxon>
        <taxon>Bacillati</taxon>
        <taxon>Actinomycetota</taxon>
        <taxon>Actinomycetes</taxon>
        <taxon>Bifidobacteriales</taxon>
        <taxon>Bifidobacteriaceae</taxon>
        <taxon>Bifidobacterium</taxon>
    </lineage>
</organism>
<dbReference type="AlphaFoldDB" id="A0A318MMW7"/>
<accession>A0A318MMW7</accession>
<evidence type="ECO:0000313" key="1">
    <source>
        <dbReference type="EMBL" id="PXY89505.1"/>
    </source>
</evidence>
<reference evidence="1 2" key="1">
    <citation type="submission" date="2018-05" db="EMBL/GenBank/DDBJ databases">
        <title>Reference genomes for bee gut microbiota database.</title>
        <authorList>
            <person name="Ellegaard K.M."/>
        </authorList>
    </citation>
    <scope>NUCLEOTIDE SEQUENCE [LARGE SCALE GENOMIC DNA]</scope>
    <source>
        <strain evidence="1 2">ESL0199</strain>
    </source>
</reference>
<name>A0A318MMW7_9BIFI</name>
<proteinExistence type="predicted"/>
<gene>
    <name evidence="1" type="ORF">DKK74_01190</name>
</gene>